<dbReference type="Pfam" id="PF25583">
    <property type="entry name" value="WCX"/>
    <property type="match status" value="1"/>
</dbReference>
<dbReference type="Pfam" id="PF13280">
    <property type="entry name" value="WYL"/>
    <property type="match status" value="1"/>
</dbReference>
<evidence type="ECO:0000313" key="4">
    <source>
        <dbReference type="EMBL" id="GAA1620941.1"/>
    </source>
</evidence>
<keyword evidence="5" id="KW-1185">Reference proteome</keyword>
<dbReference type="InterPro" id="IPR026881">
    <property type="entry name" value="WYL_dom"/>
</dbReference>
<evidence type="ECO:0000313" key="5">
    <source>
        <dbReference type="Proteomes" id="UP001501319"/>
    </source>
</evidence>
<dbReference type="SUPFAM" id="SSF46785">
    <property type="entry name" value="Winged helix' DNA-binding domain"/>
    <property type="match status" value="1"/>
</dbReference>
<dbReference type="InterPro" id="IPR036388">
    <property type="entry name" value="WH-like_DNA-bd_sf"/>
</dbReference>
<feature type="domain" description="WCX" evidence="3">
    <location>
        <begin position="233"/>
        <end position="309"/>
    </location>
</feature>
<dbReference type="InterPro" id="IPR057727">
    <property type="entry name" value="WCX_dom"/>
</dbReference>
<dbReference type="InterPro" id="IPR036390">
    <property type="entry name" value="WH_DNA-bd_sf"/>
</dbReference>
<dbReference type="PROSITE" id="PS52050">
    <property type="entry name" value="WYL"/>
    <property type="match status" value="1"/>
</dbReference>
<sequence length="318" mass="34937">MEALSPTARALLALEVLQDNPGVSAERLARRLGVTDRAVRRYVGLLREAGIPIESTTGRYGGYRLGRGTRLPPVMLSADEALGLVMAALEGRRGAADTADPVGSAIGKITRLLPSSIADSVAAIRQVITAQTGLVSAAPDPETTATLVRACEAGRRVRITYRLREERVMEVDPWAVAVWRGRWYLLAWSHTSDARRVFRVDRVSTAVLLDEKFDRPEDLDPIAAIEEQMSTGWRYHVEVVVDAPLDAVGQWLPRSLGRLEPIDNGRTRLVGSTDEPFWYARHLTALEAPYRIISPPELRAAAHDLAQRLIQAASDAHS</sequence>
<dbReference type="PANTHER" id="PTHR34580">
    <property type="match status" value="1"/>
</dbReference>
<dbReference type="InterPro" id="IPR051534">
    <property type="entry name" value="CBASS_pafABC_assoc_protein"/>
</dbReference>
<gene>
    <name evidence="4" type="ORF">GCM10009744_04840</name>
</gene>
<feature type="domain" description="Helix-turn-helix type 11" evidence="1">
    <location>
        <begin position="9"/>
        <end position="64"/>
    </location>
</feature>
<organism evidence="4 5">
    <name type="scientific">Kribbella alba</name>
    <dbReference type="NCBI Taxonomy" id="190197"/>
    <lineage>
        <taxon>Bacteria</taxon>
        <taxon>Bacillati</taxon>
        <taxon>Actinomycetota</taxon>
        <taxon>Actinomycetes</taxon>
        <taxon>Propionibacteriales</taxon>
        <taxon>Kribbellaceae</taxon>
        <taxon>Kribbella</taxon>
    </lineage>
</organism>
<evidence type="ECO:0000259" key="2">
    <source>
        <dbReference type="Pfam" id="PF13280"/>
    </source>
</evidence>
<reference evidence="4 5" key="1">
    <citation type="journal article" date="2019" name="Int. J. Syst. Evol. Microbiol.">
        <title>The Global Catalogue of Microorganisms (GCM) 10K type strain sequencing project: providing services to taxonomists for standard genome sequencing and annotation.</title>
        <authorList>
            <consortium name="The Broad Institute Genomics Platform"/>
            <consortium name="The Broad Institute Genome Sequencing Center for Infectious Disease"/>
            <person name="Wu L."/>
            <person name="Ma J."/>
        </authorList>
    </citation>
    <scope>NUCLEOTIDE SEQUENCE [LARGE SCALE GENOMIC DNA]</scope>
    <source>
        <strain evidence="4 5">JCM 14306</strain>
    </source>
</reference>
<dbReference type="EMBL" id="BAAANE010000002">
    <property type="protein sequence ID" value="GAA1620941.1"/>
    <property type="molecule type" value="Genomic_DNA"/>
</dbReference>
<dbReference type="InterPro" id="IPR028349">
    <property type="entry name" value="PafC-like"/>
</dbReference>
<dbReference type="RefSeq" id="WP_344108135.1">
    <property type="nucleotide sequence ID" value="NZ_BAAANE010000002.1"/>
</dbReference>
<protein>
    <submittedName>
        <fullName evidence="4">WYL domain-containing protein</fullName>
    </submittedName>
</protein>
<dbReference type="CDD" id="cd00090">
    <property type="entry name" value="HTH_ARSR"/>
    <property type="match status" value="1"/>
</dbReference>
<feature type="domain" description="WYL" evidence="2">
    <location>
        <begin position="143"/>
        <end position="206"/>
    </location>
</feature>
<accession>A0ABN2EX83</accession>
<dbReference type="InterPro" id="IPR013196">
    <property type="entry name" value="HTH_11"/>
</dbReference>
<dbReference type="Proteomes" id="UP001501319">
    <property type="component" value="Unassembled WGS sequence"/>
</dbReference>
<name>A0ABN2EX83_9ACTN</name>
<dbReference type="Pfam" id="PF08279">
    <property type="entry name" value="HTH_11"/>
    <property type="match status" value="1"/>
</dbReference>
<dbReference type="Gene3D" id="1.10.10.10">
    <property type="entry name" value="Winged helix-like DNA-binding domain superfamily/Winged helix DNA-binding domain"/>
    <property type="match status" value="1"/>
</dbReference>
<comment type="caution">
    <text evidence="4">The sequence shown here is derived from an EMBL/GenBank/DDBJ whole genome shotgun (WGS) entry which is preliminary data.</text>
</comment>
<evidence type="ECO:0000259" key="1">
    <source>
        <dbReference type="Pfam" id="PF08279"/>
    </source>
</evidence>
<dbReference type="PIRSF" id="PIRSF016838">
    <property type="entry name" value="PafC"/>
    <property type="match status" value="1"/>
</dbReference>
<evidence type="ECO:0000259" key="3">
    <source>
        <dbReference type="Pfam" id="PF25583"/>
    </source>
</evidence>
<dbReference type="InterPro" id="IPR011991">
    <property type="entry name" value="ArsR-like_HTH"/>
</dbReference>
<proteinExistence type="predicted"/>
<dbReference type="PANTHER" id="PTHR34580:SF3">
    <property type="entry name" value="PROTEIN PAFB"/>
    <property type="match status" value="1"/>
</dbReference>